<dbReference type="SUPFAM" id="SSF56349">
    <property type="entry name" value="DNA breaking-rejoining enzymes"/>
    <property type="match status" value="1"/>
</dbReference>
<dbReference type="GO" id="GO:0003677">
    <property type="term" value="F:DNA binding"/>
    <property type="evidence" value="ECO:0007669"/>
    <property type="project" value="UniProtKB-UniRule"/>
</dbReference>
<dbReference type="InterPro" id="IPR050090">
    <property type="entry name" value="Tyrosine_recombinase_XerCD"/>
</dbReference>
<evidence type="ECO:0000313" key="7">
    <source>
        <dbReference type="EMBL" id="GIP17747.1"/>
    </source>
</evidence>
<dbReference type="PROSITE" id="PS51900">
    <property type="entry name" value="CB"/>
    <property type="match status" value="1"/>
</dbReference>
<evidence type="ECO:0000313" key="8">
    <source>
        <dbReference type="Proteomes" id="UP000683139"/>
    </source>
</evidence>
<evidence type="ECO:0000256" key="4">
    <source>
        <dbReference type="PROSITE-ProRule" id="PRU01248"/>
    </source>
</evidence>
<dbReference type="InterPro" id="IPR013762">
    <property type="entry name" value="Integrase-like_cat_sf"/>
</dbReference>
<comment type="similarity">
    <text evidence="1">Belongs to the 'phage' integrase family.</text>
</comment>
<dbReference type="InterPro" id="IPR010998">
    <property type="entry name" value="Integrase_recombinase_N"/>
</dbReference>
<feature type="domain" description="Tyr recombinase" evidence="5">
    <location>
        <begin position="112"/>
        <end position="298"/>
    </location>
</feature>
<proteinExistence type="inferred from homology"/>
<dbReference type="Gene3D" id="1.10.443.10">
    <property type="entry name" value="Intergrase catalytic core"/>
    <property type="match status" value="1"/>
</dbReference>
<keyword evidence="3" id="KW-0233">DNA recombination</keyword>
<dbReference type="PANTHER" id="PTHR30349">
    <property type="entry name" value="PHAGE INTEGRASE-RELATED"/>
    <property type="match status" value="1"/>
</dbReference>
<dbReference type="InterPro" id="IPR011010">
    <property type="entry name" value="DNA_brk_join_enz"/>
</dbReference>
<dbReference type="Pfam" id="PF00589">
    <property type="entry name" value="Phage_integrase"/>
    <property type="match status" value="1"/>
</dbReference>
<dbReference type="PROSITE" id="PS51898">
    <property type="entry name" value="TYR_RECOMBINASE"/>
    <property type="match status" value="1"/>
</dbReference>
<dbReference type="EMBL" id="BOSE01000006">
    <property type="protein sequence ID" value="GIP17747.1"/>
    <property type="molecule type" value="Genomic_DNA"/>
</dbReference>
<dbReference type="Gene3D" id="1.10.150.130">
    <property type="match status" value="1"/>
</dbReference>
<dbReference type="AlphaFoldDB" id="A0A919YNI8"/>
<evidence type="ECO:0000259" key="5">
    <source>
        <dbReference type="PROSITE" id="PS51898"/>
    </source>
</evidence>
<dbReference type="PANTHER" id="PTHR30349:SF41">
    <property type="entry name" value="INTEGRASE_RECOMBINASE PROTEIN MJ0367-RELATED"/>
    <property type="match status" value="1"/>
</dbReference>
<feature type="domain" description="Core-binding (CB)" evidence="6">
    <location>
        <begin position="1"/>
        <end position="91"/>
    </location>
</feature>
<reference evidence="7" key="1">
    <citation type="submission" date="2021-03" db="EMBL/GenBank/DDBJ databases">
        <title>Antimicrobial resistance genes in bacteria isolated from Japanese honey, and their potential for conferring macrolide and lincosamide resistance in the American foulbrood pathogen Paenibacillus larvae.</title>
        <authorList>
            <person name="Okamoto M."/>
            <person name="Kumagai M."/>
            <person name="Kanamori H."/>
            <person name="Takamatsu D."/>
        </authorList>
    </citation>
    <scope>NUCLEOTIDE SEQUENCE</scope>
    <source>
        <strain evidence="7">J40TS1</strain>
    </source>
</reference>
<keyword evidence="8" id="KW-1185">Reference proteome</keyword>
<dbReference type="RefSeq" id="WP_213517387.1">
    <property type="nucleotide sequence ID" value="NZ_BOSE01000006.1"/>
</dbReference>
<sequence>MIQYEDDFCNWLKSDNLTDGTIRNLRFAFVEFARFCLEIGVDFDTLSVDVSRQYMIRLNERPSYQKPNQLLSKSTILKHFQFLKKLERYLNEKGLYIGILVGDIRRPQPRKTVINGFTAEQLQAIIDAVRETRKDEYYRDRMTLILYLLASTGLRIGEALRLNISDFDFKYRVMLVLGKGDKERIVPFSPELRELLQIYIQKYNLNKDDLLFASRYGKPLSPATIRDALRVAKRRLGTKYNIDQMRVSPHTFRHTFAKLWVVNDGNQIALSRIMGHESMAMTNKYVQLWSVDLTDAYDTCNPCKNIKISME</sequence>
<dbReference type="InterPro" id="IPR044068">
    <property type="entry name" value="CB"/>
</dbReference>
<protein>
    <submittedName>
        <fullName evidence="7">Tyrosine recombinase XerC</fullName>
    </submittedName>
</protein>
<name>A0A919YNI8_9BACL</name>
<evidence type="ECO:0000256" key="3">
    <source>
        <dbReference type="ARBA" id="ARBA00023172"/>
    </source>
</evidence>
<keyword evidence="2 4" id="KW-0238">DNA-binding</keyword>
<comment type="caution">
    <text evidence="7">The sequence shown here is derived from an EMBL/GenBank/DDBJ whole genome shotgun (WGS) entry which is preliminary data.</text>
</comment>
<dbReference type="InterPro" id="IPR002104">
    <property type="entry name" value="Integrase_catalytic"/>
</dbReference>
<dbReference type="Proteomes" id="UP000683139">
    <property type="component" value="Unassembled WGS sequence"/>
</dbReference>
<evidence type="ECO:0000256" key="2">
    <source>
        <dbReference type="ARBA" id="ARBA00023125"/>
    </source>
</evidence>
<evidence type="ECO:0000259" key="6">
    <source>
        <dbReference type="PROSITE" id="PS51900"/>
    </source>
</evidence>
<accession>A0A919YNI8</accession>
<evidence type="ECO:0000256" key="1">
    <source>
        <dbReference type="ARBA" id="ARBA00008857"/>
    </source>
</evidence>
<dbReference type="GO" id="GO:0006310">
    <property type="term" value="P:DNA recombination"/>
    <property type="evidence" value="ECO:0007669"/>
    <property type="project" value="UniProtKB-KW"/>
</dbReference>
<organism evidence="7 8">
    <name type="scientific">Paenibacillus montaniterrae</name>
    <dbReference type="NCBI Taxonomy" id="429341"/>
    <lineage>
        <taxon>Bacteria</taxon>
        <taxon>Bacillati</taxon>
        <taxon>Bacillota</taxon>
        <taxon>Bacilli</taxon>
        <taxon>Bacillales</taxon>
        <taxon>Paenibacillaceae</taxon>
        <taxon>Paenibacillus</taxon>
    </lineage>
</organism>
<gene>
    <name evidence="7" type="ORF">J40TS1_33890</name>
</gene>
<dbReference type="GO" id="GO:0015074">
    <property type="term" value="P:DNA integration"/>
    <property type="evidence" value="ECO:0007669"/>
    <property type="project" value="InterPro"/>
</dbReference>